<feature type="transmembrane region" description="Helical" evidence="1">
    <location>
        <begin position="52"/>
        <end position="72"/>
    </location>
</feature>
<sequence length="138" mass="14206">MPSTRSVARAAAPWLGAGTCLWALAFTAVTFLTGRLDGGLSLLPEGSSPTLILLRLAAILLIPAGGVIALALTQPWGASFPRPLLLTVVGTGAALALAQAAYGVFGGEPSALAQWAWFLVMGLLFLATALVSRFTDRD</sequence>
<evidence type="ECO:0000313" key="3">
    <source>
        <dbReference type="Proteomes" id="UP001519363"/>
    </source>
</evidence>
<gene>
    <name evidence="2" type="ORF">JOF53_002457</name>
</gene>
<evidence type="ECO:0000256" key="1">
    <source>
        <dbReference type="SAM" id="Phobius"/>
    </source>
</evidence>
<accession>A0ABS5AAH6</accession>
<name>A0ABS5AAH6_9PSEU</name>
<reference evidence="2 3" key="1">
    <citation type="submission" date="2021-03" db="EMBL/GenBank/DDBJ databases">
        <title>Sequencing the genomes of 1000 actinobacteria strains.</title>
        <authorList>
            <person name="Klenk H.-P."/>
        </authorList>
    </citation>
    <scope>NUCLEOTIDE SEQUENCE [LARGE SCALE GENOMIC DNA]</scope>
    <source>
        <strain evidence="2 3">DSM 44580</strain>
    </source>
</reference>
<keyword evidence="1" id="KW-0812">Transmembrane</keyword>
<dbReference type="Proteomes" id="UP001519363">
    <property type="component" value="Unassembled WGS sequence"/>
</dbReference>
<feature type="transmembrane region" description="Helical" evidence="1">
    <location>
        <begin position="111"/>
        <end position="131"/>
    </location>
</feature>
<feature type="transmembrane region" description="Helical" evidence="1">
    <location>
        <begin position="84"/>
        <end position="105"/>
    </location>
</feature>
<organism evidence="2 3">
    <name type="scientific">Crossiella equi</name>
    <dbReference type="NCBI Taxonomy" id="130796"/>
    <lineage>
        <taxon>Bacteria</taxon>
        <taxon>Bacillati</taxon>
        <taxon>Actinomycetota</taxon>
        <taxon>Actinomycetes</taxon>
        <taxon>Pseudonocardiales</taxon>
        <taxon>Pseudonocardiaceae</taxon>
        <taxon>Crossiella</taxon>
    </lineage>
</organism>
<evidence type="ECO:0000313" key="2">
    <source>
        <dbReference type="EMBL" id="MBP2473585.1"/>
    </source>
</evidence>
<keyword evidence="3" id="KW-1185">Reference proteome</keyword>
<keyword evidence="1" id="KW-0472">Membrane</keyword>
<keyword evidence="1" id="KW-1133">Transmembrane helix</keyword>
<comment type="caution">
    <text evidence="2">The sequence shown here is derived from an EMBL/GenBank/DDBJ whole genome shotgun (WGS) entry which is preliminary data.</text>
</comment>
<dbReference type="RefSeq" id="WP_143343212.1">
    <property type="nucleotide sequence ID" value="NZ_JAGIOO010000001.1"/>
</dbReference>
<dbReference type="EMBL" id="JAGIOO010000001">
    <property type="protein sequence ID" value="MBP2473585.1"/>
    <property type="molecule type" value="Genomic_DNA"/>
</dbReference>
<feature type="transmembrane region" description="Helical" evidence="1">
    <location>
        <begin position="12"/>
        <end position="32"/>
    </location>
</feature>
<protein>
    <submittedName>
        <fullName evidence="2">Uncharacterized protein</fullName>
    </submittedName>
</protein>
<proteinExistence type="predicted"/>